<dbReference type="Gene3D" id="1.10.760.10">
    <property type="entry name" value="Cytochrome c-like domain"/>
    <property type="match status" value="1"/>
</dbReference>
<dbReference type="STRING" id="425400.LS65_00480"/>
<dbReference type="GO" id="GO:0046872">
    <property type="term" value="F:metal ion binding"/>
    <property type="evidence" value="ECO:0007669"/>
    <property type="project" value="UniProtKB-KW"/>
</dbReference>
<dbReference type="GO" id="GO:0020037">
    <property type="term" value="F:heme binding"/>
    <property type="evidence" value="ECO:0007669"/>
    <property type="project" value="InterPro"/>
</dbReference>
<evidence type="ECO:0000313" key="7">
    <source>
        <dbReference type="Proteomes" id="UP000029707"/>
    </source>
</evidence>
<keyword evidence="2 4" id="KW-0479">Metal-binding</keyword>
<dbReference type="InterPro" id="IPR036909">
    <property type="entry name" value="Cyt_c-like_dom_sf"/>
</dbReference>
<dbReference type="Proteomes" id="UP000029707">
    <property type="component" value="Unassembled WGS sequence"/>
</dbReference>
<name>A0A4U8TJ38_9HELI</name>
<keyword evidence="7" id="KW-1185">Reference proteome</keyword>
<evidence type="ECO:0000256" key="4">
    <source>
        <dbReference type="PROSITE-ProRule" id="PRU00433"/>
    </source>
</evidence>
<proteinExistence type="predicted"/>
<evidence type="ECO:0000259" key="5">
    <source>
        <dbReference type="PROSITE" id="PS51007"/>
    </source>
</evidence>
<gene>
    <name evidence="6" type="ORF">LS65_008470</name>
</gene>
<evidence type="ECO:0000256" key="2">
    <source>
        <dbReference type="ARBA" id="ARBA00022723"/>
    </source>
</evidence>
<feature type="domain" description="Cytochrome c" evidence="5">
    <location>
        <begin position="20"/>
        <end position="104"/>
    </location>
</feature>
<accession>A0A4U8TJ38</accession>
<dbReference type="Pfam" id="PF00034">
    <property type="entry name" value="Cytochrom_C"/>
    <property type="match status" value="1"/>
</dbReference>
<dbReference type="SUPFAM" id="SSF46626">
    <property type="entry name" value="Cytochrome c"/>
    <property type="match status" value="1"/>
</dbReference>
<evidence type="ECO:0000313" key="6">
    <source>
        <dbReference type="EMBL" id="TLE00134.1"/>
    </source>
</evidence>
<organism evidence="6 7">
    <name type="scientific">Helicobacter japonicus</name>
    <dbReference type="NCBI Taxonomy" id="425400"/>
    <lineage>
        <taxon>Bacteria</taxon>
        <taxon>Pseudomonadati</taxon>
        <taxon>Campylobacterota</taxon>
        <taxon>Epsilonproteobacteria</taxon>
        <taxon>Campylobacterales</taxon>
        <taxon>Helicobacteraceae</taxon>
        <taxon>Helicobacter</taxon>
    </lineage>
</organism>
<keyword evidence="1 4" id="KW-0349">Heme</keyword>
<dbReference type="PROSITE" id="PS51007">
    <property type="entry name" value="CYTC"/>
    <property type="match status" value="1"/>
</dbReference>
<dbReference type="InterPro" id="IPR009056">
    <property type="entry name" value="Cyt_c-like_dom"/>
</dbReference>
<dbReference type="OrthoDB" id="5340148at2"/>
<sequence length="104" mass="11160">MQDTQSVEPKSNVDEKKQEVATSDAATLYARCAACHGKDGKSVAPGSVGNVLIASMNKAQVIESLKGFRARTLSRGGNSVIMYMQTKNLSDKDIEALATYIDSF</sequence>
<dbReference type="GO" id="GO:0009055">
    <property type="term" value="F:electron transfer activity"/>
    <property type="evidence" value="ECO:0007669"/>
    <property type="project" value="InterPro"/>
</dbReference>
<dbReference type="EMBL" id="JRMQ02000014">
    <property type="protein sequence ID" value="TLE00134.1"/>
    <property type="molecule type" value="Genomic_DNA"/>
</dbReference>
<evidence type="ECO:0000256" key="1">
    <source>
        <dbReference type="ARBA" id="ARBA00022617"/>
    </source>
</evidence>
<dbReference type="AlphaFoldDB" id="A0A4U8TJ38"/>
<reference evidence="6 7" key="1">
    <citation type="journal article" date="2014" name="Genome Announc.">
        <title>Draft genome sequences of eight enterohepatic helicobacter species isolated from both laboratory and wild rodents.</title>
        <authorList>
            <person name="Sheh A."/>
            <person name="Shen Z."/>
            <person name="Fox J.G."/>
        </authorList>
    </citation>
    <scope>NUCLEOTIDE SEQUENCE [LARGE SCALE GENOMIC DNA]</scope>
    <source>
        <strain evidence="6 7">MIT 01-6451</strain>
    </source>
</reference>
<keyword evidence="3 4" id="KW-0408">Iron</keyword>
<protein>
    <submittedName>
        <fullName evidence="6">C-type cytochrome</fullName>
    </submittedName>
</protein>
<comment type="caution">
    <text evidence="6">The sequence shown here is derived from an EMBL/GenBank/DDBJ whole genome shotgun (WGS) entry which is preliminary data.</text>
</comment>
<evidence type="ECO:0000256" key="3">
    <source>
        <dbReference type="ARBA" id="ARBA00023004"/>
    </source>
</evidence>